<sequence length="290" mass="31390">MSESVLSDFSMHDENSNKETVLNGGNYGSNGYGKDSKNLVYSVDDAVNKAGYGIFQIKLTFLAGLGWLADAFEIFILSVIGDFMACDWILYRWQIAVLTSIVFAGIMVGSPVLGAVADIYGRKKCLIASMVLLFVFGVASAASPSYIWMVVLRTCMGFSLGGIAQGNSREIYREWDSDSIIYWDGIGLPGLGHSSDAEQDGVTFGASGGRQEIDARNGENVKRGTGGDVSLALDGIPLVAGPFRPAFMEIPKNSPGEVSFMHLSRRFASFSRLFLFARIDCQGKVFSFPV</sequence>
<evidence type="ECO:0000256" key="8">
    <source>
        <dbReference type="SAM" id="Phobius"/>
    </source>
</evidence>
<dbReference type="InterPro" id="IPR005829">
    <property type="entry name" value="Sugar_transporter_CS"/>
</dbReference>
<dbReference type="InterPro" id="IPR005828">
    <property type="entry name" value="MFS_sugar_transport-like"/>
</dbReference>
<organism evidence="10 11">
    <name type="scientific">Caerostris darwini</name>
    <dbReference type="NCBI Taxonomy" id="1538125"/>
    <lineage>
        <taxon>Eukaryota</taxon>
        <taxon>Metazoa</taxon>
        <taxon>Ecdysozoa</taxon>
        <taxon>Arthropoda</taxon>
        <taxon>Chelicerata</taxon>
        <taxon>Arachnida</taxon>
        <taxon>Araneae</taxon>
        <taxon>Araneomorphae</taxon>
        <taxon>Entelegynae</taxon>
        <taxon>Araneoidea</taxon>
        <taxon>Araneidae</taxon>
        <taxon>Caerostris</taxon>
    </lineage>
</organism>
<feature type="transmembrane region" description="Helical" evidence="8">
    <location>
        <begin position="93"/>
        <end position="113"/>
    </location>
</feature>
<keyword evidence="11" id="KW-1185">Reference proteome</keyword>
<protein>
    <submittedName>
        <fullName evidence="10">Synaptic vesicle 2-related protein</fullName>
    </submittedName>
</protein>
<comment type="similarity">
    <text evidence="2">Belongs to the major facilitator superfamily.</text>
</comment>
<evidence type="ECO:0000256" key="5">
    <source>
        <dbReference type="ARBA" id="ARBA00022989"/>
    </source>
</evidence>
<evidence type="ECO:0000256" key="6">
    <source>
        <dbReference type="ARBA" id="ARBA00023136"/>
    </source>
</evidence>
<name>A0AAV4W7Q0_9ARAC</name>
<dbReference type="SUPFAM" id="SSF103473">
    <property type="entry name" value="MFS general substrate transporter"/>
    <property type="match status" value="1"/>
</dbReference>
<dbReference type="InterPro" id="IPR020846">
    <property type="entry name" value="MFS_dom"/>
</dbReference>
<feature type="transmembrane region" description="Helical" evidence="8">
    <location>
        <begin position="59"/>
        <end position="81"/>
    </location>
</feature>
<evidence type="ECO:0000313" key="11">
    <source>
        <dbReference type="Proteomes" id="UP001054837"/>
    </source>
</evidence>
<dbReference type="InterPro" id="IPR036259">
    <property type="entry name" value="MFS_trans_sf"/>
</dbReference>
<accession>A0AAV4W7Q0</accession>
<dbReference type="PANTHER" id="PTHR23511:SF5">
    <property type="entry name" value="MAJOR FACILITATOR-TYPE TRANSPORTER HXNZ-RELATED"/>
    <property type="match status" value="1"/>
</dbReference>
<feature type="domain" description="Major facilitator superfamily (MFS) profile" evidence="9">
    <location>
        <begin position="59"/>
        <end position="290"/>
    </location>
</feature>
<gene>
    <name evidence="10" type="primary">svop</name>
    <name evidence="10" type="ORF">CDAR_282801</name>
</gene>
<dbReference type="GO" id="GO:0016020">
    <property type="term" value="C:membrane"/>
    <property type="evidence" value="ECO:0007669"/>
    <property type="project" value="UniProtKB-SubCell"/>
</dbReference>
<proteinExistence type="inferred from homology"/>
<evidence type="ECO:0000256" key="2">
    <source>
        <dbReference type="ARBA" id="ARBA00008335"/>
    </source>
</evidence>
<dbReference type="AlphaFoldDB" id="A0AAV4W7Q0"/>
<dbReference type="EMBL" id="BPLQ01014200">
    <property type="protein sequence ID" value="GIY78065.1"/>
    <property type="molecule type" value="Genomic_DNA"/>
</dbReference>
<keyword evidence="6 8" id="KW-0472">Membrane</keyword>
<dbReference type="Gene3D" id="1.20.1250.20">
    <property type="entry name" value="MFS general substrate transporter like domains"/>
    <property type="match status" value="1"/>
</dbReference>
<dbReference type="Proteomes" id="UP001054837">
    <property type="component" value="Unassembled WGS sequence"/>
</dbReference>
<evidence type="ECO:0000256" key="3">
    <source>
        <dbReference type="ARBA" id="ARBA00022448"/>
    </source>
</evidence>
<reference evidence="10 11" key="1">
    <citation type="submission" date="2021-06" db="EMBL/GenBank/DDBJ databases">
        <title>Caerostris darwini draft genome.</title>
        <authorList>
            <person name="Kono N."/>
            <person name="Arakawa K."/>
        </authorList>
    </citation>
    <scope>NUCLEOTIDE SEQUENCE [LARGE SCALE GENOMIC DNA]</scope>
</reference>
<dbReference type="Pfam" id="PF00083">
    <property type="entry name" value="Sugar_tr"/>
    <property type="match status" value="1"/>
</dbReference>
<feature type="transmembrane region" description="Helical" evidence="8">
    <location>
        <begin position="125"/>
        <end position="149"/>
    </location>
</feature>
<evidence type="ECO:0000259" key="9">
    <source>
        <dbReference type="PROSITE" id="PS50850"/>
    </source>
</evidence>
<dbReference type="PROSITE" id="PS00216">
    <property type="entry name" value="SUGAR_TRANSPORT_1"/>
    <property type="match status" value="1"/>
</dbReference>
<evidence type="ECO:0000256" key="4">
    <source>
        <dbReference type="ARBA" id="ARBA00022692"/>
    </source>
</evidence>
<evidence type="ECO:0000313" key="10">
    <source>
        <dbReference type="EMBL" id="GIY78065.1"/>
    </source>
</evidence>
<keyword evidence="3" id="KW-0813">Transport</keyword>
<feature type="region of interest" description="Disordered" evidence="7">
    <location>
        <begin position="1"/>
        <end position="23"/>
    </location>
</feature>
<dbReference type="PANTHER" id="PTHR23511">
    <property type="entry name" value="SYNAPTIC VESICLE GLYCOPROTEIN 2"/>
    <property type="match status" value="1"/>
</dbReference>
<keyword evidence="4 8" id="KW-0812">Transmembrane</keyword>
<comment type="caution">
    <text evidence="10">The sequence shown here is derived from an EMBL/GenBank/DDBJ whole genome shotgun (WGS) entry which is preliminary data.</text>
</comment>
<dbReference type="PROSITE" id="PS50850">
    <property type="entry name" value="MFS"/>
    <property type="match status" value="1"/>
</dbReference>
<dbReference type="GO" id="GO:0022857">
    <property type="term" value="F:transmembrane transporter activity"/>
    <property type="evidence" value="ECO:0007669"/>
    <property type="project" value="InterPro"/>
</dbReference>
<evidence type="ECO:0000256" key="1">
    <source>
        <dbReference type="ARBA" id="ARBA00004141"/>
    </source>
</evidence>
<evidence type="ECO:0000256" key="7">
    <source>
        <dbReference type="SAM" id="MobiDB-lite"/>
    </source>
</evidence>
<keyword evidence="5 8" id="KW-1133">Transmembrane helix</keyword>
<comment type="subcellular location">
    <subcellularLocation>
        <location evidence="1">Membrane</location>
        <topology evidence="1">Multi-pass membrane protein</topology>
    </subcellularLocation>
</comment>